<evidence type="ECO:0000256" key="1">
    <source>
        <dbReference type="SAM" id="Phobius"/>
    </source>
</evidence>
<evidence type="ECO:0000313" key="3">
    <source>
        <dbReference type="Proteomes" id="UP000198901"/>
    </source>
</evidence>
<dbReference type="RefSeq" id="WP_093199264.1">
    <property type="nucleotide sequence ID" value="NZ_FNGS01000002.1"/>
</dbReference>
<dbReference type="EMBL" id="FNGS01000002">
    <property type="protein sequence ID" value="SDL57782.1"/>
    <property type="molecule type" value="Genomic_DNA"/>
</dbReference>
<keyword evidence="1" id="KW-0472">Membrane</keyword>
<protein>
    <submittedName>
        <fullName evidence="2">Uncharacterized protein</fullName>
    </submittedName>
</protein>
<accession>A0A1G9L760</accession>
<gene>
    <name evidence="2" type="ORF">SAMN04488090_1298</name>
</gene>
<proteinExistence type="predicted"/>
<organism evidence="2 3">
    <name type="scientific">Siphonobacter aquaeclarae</name>
    <dbReference type="NCBI Taxonomy" id="563176"/>
    <lineage>
        <taxon>Bacteria</taxon>
        <taxon>Pseudomonadati</taxon>
        <taxon>Bacteroidota</taxon>
        <taxon>Cytophagia</taxon>
        <taxon>Cytophagales</taxon>
        <taxon>Cytophagaceae</taxon>
        <taxon>Siphonobacter</taxon>
    </lineage>
</organism>
<keyword evidence="3" id="KW-1185">Reference proteome</keyword>
<keyword evidence="1" id="KW-0812">Transmembrane</keyword>
<reference evidence="2 3" key="1">
    <citation type="submission" date="2016-10" db="EMBL/GenBank/DDBJ databases">
        <authorList>
            <person name="de Groot N.N."/>
        </authorList>
    </citation>
    <scope>NUCLEOTIDE SEQUENCE [LARGE SCALE GENOMIC DNA]</scope>
    <source>
        <strain evidence="2 3">DSM 21668</strain>
    </source>
</reference>
<dbReference type="OrthoDB" id="965147at2"/>
<dbReference type="AlphaFoldDB" id="A0A1G9L760"/>
<sequence>MGRLPDRSRYVTTGAIIFNIIFILAYPIIALFYLTFNILVWILSIPSRIWAFVARKIRS</sequence>
<keyword evidence="1" id="KW-1133">Transmembrane helix</keyword>
<name>A0A1G9L760_9BACT</name>
<dbReference type="Proteomes" id="UP000198901">
    <property type="component" value="Unassembled WGS sequence"/>
</dbReference>
<feature type="transmembrane region" description="Helical" evidence="1">
    <location>
        <begin position="12"/>
        <end position="32"/>
    </location>
</feature>
<evidence type="ECO:0000313" key="2">
    <source>
        <dbReference type="EMBL" id="SDL57782.1"/>
    </source>
</evidence>